<evidence type="ECO:0000313" key="2">
    <source>
        <dbReference type="Proteomes" id="UP000325141"/>
    </source>
</evidence>
<dbReference type="RefSeq" id="WP_150013982.1">
    <property type="nucleotide sequence ID" value="NZ_VWSG01000011.1"/>
</dbReference>
<gene>
    <name evidence="1" type="ORF">F0460_13140</name>
</gene>
<organism evidence="1 2">
    <name type="scientific">Paenimyroides baculatum</name>
    <dbReference type="NCBI Taxonomy" id="2608000"/>
    <lineage>
        <taxon>Bacteria</taxon>
        <taxon>Pseudomonadati</taxon>
        <taxon>Bacteroidota</taxon>
        <taxon>Flavobacteriia</taxon>
        <taxon>Flavobacteriales</taxon>
        <taxon>Flavobacteriaceae</taxon>
        <taxon>Paenimyroides</taxon>
    </lineage>
</organism>
<dbReference type="EMBL" id="VWSG01000011">
    <property type="protein sequence ID" value="KAA5532784.1"/>
    <property type="molecule type" value="Genomic_DNA"/>
</dbReference>
<evidence type="ECO:0000313" key="1">
    <source>
        <dbReference type="EMBL" id="KAA5532784.1"/>
    </source>
</evidence>
<reference evidence="1 2" key="1">
    <citation type="submission" date="2019-09" db="EMBL/GenBank/DDBJ databases">
        <title>Genome sequence and assembly of Flavobacterium sp.</title>
        <authorList>
            <person name="Chhetri G."/>
        </authorList>
    </citation>
    <scope>NUCLEOTIDE SEQUENCE [LARGE SCALE GENOMIC DNA]</scope>
    <source>
        <strain evidence="1 2">SNL9</strain>
    </source>
</reference>
<accession>A0A5M6CCB1</accession>
<dbReference type="Proteomes" id="UP000325141">
    <property type="component" value="Unassembled WGS sequence"/>
</dbReference>
<name>A0A5M6CCB1_9FLAO</name>
<sequence length="72" mass="8522">MKVAFTLKQASEEDFNALRTEGCLYFLKSVLTGKFDPYPRYVHDNMDKVEFRQLYRQGSVYVTTNFEQIDNN</sequence>
<proteinExistence type="predicted"/>
<protein>
    <submittedName>
        <fullName evidence="1">Uncharacterized protein</fullName>
    </submittedName>
</protein>
<comment type="caution">
    <text evidence="1">The sequence shown here is derived from an EMBL/GenBank/DDBJ whole genome shotgun (WGS) entry which is preliminary data.</text>
</comment>
<dbReference type="AlphaFoldDB" id="A0A5M6CCB1"/>
<keyword evidence="2" id="KW-1185">Reference proteome</keyword>